<comment type="caution">
    <text evidence="1">The sequence shown here is derived from an EMBL/GenBank/DDBJ whole genome shotgun (WGS) entry which is preliminary data.</text>
</comment>
<dbReference type="EMBL" id="LAZR01000051">
    <property type="protein sequence ID" value="KKN98545.1"/>
    <property type="molecule type" value="Genomic_DNA"/>
</dbReference>
<sequence>MLKLAASQVVKKFGLDTAANQATGFLIEPEDHFHLTIGKEFLKVPHDSLVLCLSVAIRPWRSWVGEKDDPYPFRLRGKQNLSQMKNYLGEFQQATLNIGAYVFFCPNSYTAKQWWEERRLGQLSLEIQY</sequence>
<protein>
    <submittedName>
        <fullName evidence="1">Uncharacterized protein</fullName>
    </submittedName>
</protein>
<proteinExistence type="predicted"/>
<reference evidence="1" key="1">
    <citation type="journal article" date="2015" name="Nature">
        <title>Complex archaea that bridge the gap between prokaryotes and eukaryotes.</title>
        <authorList>
            <person name="Spang A."/>
            <person name="Saw J.H."/>
            <person name="Jorgensen S.L."/>
            <person name="Zaremba-Niedzwiedzka K."/>
            <person name="Martijn J."/>
            <person name="Lind A.E."/>
            <person name="van Eijk R."/>
            <person name="Schleper C."/>
            <person name="Guy L."/>
            <person name="Ettema T.J."/>
        </authorList>
    </citation>
    <scope>NUCLEOTIDE SEQUENCE</scope>
</reference>
<organism evidence="1">
    <name type="scientific">marine sediment metagenome</name>
    <dbReference type="NCBI Taxonomy" id="412755"/>
    <lineage>
        <taxon>unclassified sequences</taxon>
        <taxon>metagenomes</taxon>
        <taxon>ecological metagenomes</taxon>
    </lineage>
</organism>
<accession>A0A0F9V002</accession>
<dbReference type="AlphaFoldDB" id="A0A0F9V002"/>
<evidence type="ECO:0000313" key="1">
    <source>
        <dbReference type="EMBL" id="KKN98545.1"/>
    </source>
</evidence>
<name>A0A0F9V002_9ZZZZ</name>
<gene>
    <name evidence="1" type="ORF">LCGC14_0146570</name>
</gene>